<evidence type="ECO:0000256" key="5">
    <source>
        <dbReference type="ARBA" id="ARBA00022829"/>
    </source>
</evidence>
<feature type="compositionally biased region" description="Basic and acidic residues" evidence="10">
    <location>
        <begin position="358"/>
        <end position="368"/>
    </location>
</feature>
<keyword evidence="5" id="KW-0159">Chromosome partition</keyword>
<protein>
    <recommendedName>
        <fullName evidence="15">Shugoshin C-terminal domain-containing protein</fullName>
    </recommendedName>
</protein>
<evidence type="ECO:0000256" key="1">
    <source>
        <dbReference type="ARBA" id="ARBA00004584"/>
    </source>
</evidence>
<evidence type="ECO:0000256" key="4">
    <source>
        <dbReference type="ARBA" id="ARBA00022618"/>
    </source>
</evidence>
<dbReference type="GeneID" id="93580976"/>
<dbReference type="GO" id="GO:0005634">
    <property type="term" value="C:nucleus"/>
    <property type="evidence" value="ECO:0007669"/>
    <property type="project" value="InterPro"/>
</dbReference>
<evidence type="ECO:0000256" key="3">
    <source>
        <dbReference type="ARBA" id="ARBA00022454"/>
    </source>
</evidence>
<keyword evidence="4" id="KW-0132">Cell division</keyword>
<dbReference type="Proteomes" id="UP000184499">
    <property type="component" value="Unassembled WGS sequence"/>
</dbReference>
<evidence type="ECO:0000259" key="11">
    <source>
        <dbReference type="Pfam" id="PF07557"/>
    </source>
</evidence>
<evidence type="ECO:0000256" key="9">
    <source>
        <dbReference type="SAM" id="Coils"/>
    </source>
</evidence>
<dbReference type="GO" id="GO:0000779">
    <property type="term" value="C:condensed chromosome, centromeric region"/>
    <property type="evidence" value="ECO:0007669"/>
    <property type="project" value="UniProtKB-ARBA"/>
</dbReference>
<dbReference type="RefSeq" id="XP_067481362.1">
    <property type="nucleotide sequence ID" value="XM_067628488.1"/>
</dbReference>
<feature type="compositionally biased region" description="Low complexity" evidence="10">
    <location>
        <begin position="383"/>
        <end position="394"/>
    </location>
</feature>
<dbReference type="VEuPathDB" id="FungiDB:ASPBRDRAFT_64703"/>
<dbReference type="InterPro" id="IPR011516">
    <property type="entry name" value="Shugoshin_N"/>
</dbReference>
<keyword evidence="14" id="KW-1185">Reference proteome</keyword>
<sequence length="729" mass="80634">MPGMARLNESSAPAEHIEALKRRFVRQNREIARVNSIQSLRIRSLESEVSHLLSENVSLREQVISLSQEVERYEAARLLQHGVYDIKTRLDNKLAELNNLVADLGALPRTFYSKYAENHQKAPQLREIPDWKPKTTGDDLGKDEEGRLPVILEDKYYPRKSLESQELQDIRDNDVENLRSPTLEEHVATQPDTVDDSSATNESPDILNAQQAPIYDEHISDEDAAVLPPTLETRKRKRPNLVSTQSEFSSMDRGETSTRNDHGALLNLGTKRKFSVHHGNRTESLSNLSDVPRTSMQSPSSVSRNEQSPSSEADDSPSTGKASLSREQAISHRLAKRKALEHNAGSTNMNVLSTTKENTTEVQEKPPKDTVPYIDGKDGPGRLSPTLLGTSTSLEQSRQESMPGLSRLDQSTDEEKHDEESLEHSRTVKIQPNTRSSSLPETESGSRNVPDVSGPTRPARRQRAIVSYAEPNLRDKMRRPTKELVAAVGDQPRRSSGPLNTRLDSNEDEDLRKNGRANGRRSRRSDSSGKEPKSLTSETAADLSTQPTNLVSQRKPKTSPASKCDIAPEGISGESTAEHSHQWMAERSQVDDGVLAKDGNSQMQPSQMIGNNITRSMPSVSCKTRPATARSSRRHSSQPESSTRSECHPASNDYMDIESQDTSPSSAARAENPCSTRSLEDFTILGPPTQQPEADIKADLSTSRLAGSGRTKRGQRAAAAMARRKSMML</sequence>
<feature type="compositionally biased region" description="Polar residues" evidence="10">
    <location>
        <begin position="599"/>
        <end position="622"/>
    </location>
</feature>
<dbReference type="AlphaFoldDB" id="A0A1L9UQW6"/>
<organism evidence="13 14">
    <name type="scientific">Aspergillus brasiliensis (strain CBS 101740 / IMI 381727 / IBT 21946)</name>
    <dbReference type="NCBI Taxonomy" id="767769"/>
    <lineage>
        <taxon>Eukaryota</taxon>
        <taxon>Fungi</taxon>
        <taxon>Dikarya</taxon>
        <taxon>Ascomycota</taxon>
        <taxon>Pezizomycotina</taxon>
        <taxon>Eurotiomycetes</taxon>
        <taxon>Eurotiomycetidae</taxon>
        <taxon>Eurotiales</taxon>
        <taxon>Aspergillaceae</taxon>
        <taxon>Aspergillus</taxon>
        <taxon>Aspergillus subgen. Circumdati</taxon>
    </lineage>
</organism>
<keyword evidence="3" id="KW-0158">Chromosome</keyword>
<dbReference type="OrthoDB" id="5394106at2759"/>
<feature type="compositionally biased region" description="Basic and acidic residues" evidence="10">
    <location>
        <begin position="472"/>
        <end position="482"/>
    </location>
</feature>
<evidence type="ECO:0000256" key="10">
    <source>
        <dbReference type="SAM" id="MobiDB-lite"/>
    </source>
</evidence>
<evidence type="ECO:0000256" key="8">
    <source>
        <dbReference type="ARBA" id="ARBA00023328"/>
    </source>
</evidence>
<feature type="region of interest" description="Disordered" evidence="10">
    <location>
        <begin position="227"/>
        <end position="715"/>
    </location>
</feature>
<feature type="compositionally biased region" description="Polar residues" evidence="10">
    <location>
        <begin position="428"/>
        <end position="447"/>
    </location>
</feature>
<feature type="compositionally biased region" description="Basic and acidic residues" evidence="10">
    <location>
        <begin position="524"/>
        <end position="533"/>
    </location>
</feature>
<evidence type="ECO:0008006" key="15">
    <source>
        <dbReference type="Google" id="ProtNLM"/>
    </source>
</evidence>
<evidence type="ECO:0000259" key="12">
    <source>
        <dbReference type="Pfam" id="PF07558"/>
    </source>
</evidence>
<keyword evidence="6 9" id="KW-0175">Coiled coil</keyword>
<name>A0A1L9UQW6_ASPBC</name>
<comment type="similarity">
    <text evidence="2">Belongs to the shugoshin family.</text>
</comment>
<dbReference type="EMBL" id="KV878682">
    <property type="protein sequence ID" value="OJJ74114.1"/>
    <property type="molecule type" value="Genomic_DNA"/>
</dbReference>
<feature type="compositionally biased region" description="Polar residues" evidence="10">
    <location>
        <begin position="534"/>
        <end position="552"/>
    </location>
</feature>
<feature type="compositionally biased region" description="Polar residues" evidence="10">
    <location>
        <begin position="282"/>
        <end position="328"/>
    </location>
</feature>
<dbReference type="Pfam" id="PF07557">
    <property type="entry name" value="Shugoshin_C"/>
    <property type="match status" value="1"/>
</dbReference>
<evidence type="ECO:0000256" key="2">
    <source>
        <dbReference type="ARBA" id="ARBA00010845"/>
    </source>
</evidence>
<keyword evidence="8" id="KW-0137">Centromere</keyword>
<reference evidence="14" key="1">
    <citation type="journal article" date="2017" name="Genome Biol.">
        <title>Comparative genomics reveals high biological diversity and specific adaptations in the industrially and medically important fungal genus Aspergillus.</title>
        <authorList>
            <person name="de Vries R.P."/>
            <person name="Riley R."/>
            <person name="Wiebenga A."/>
            <person name="Aguilar-Osorio G."/>
            <person name="Amillis S."/>
            <person name="Uchima C.A."/>
            <person name="Anderluh G."/>
            <person name="Asadollahi M."/>
            <person name="Askin M."/>
            <person name="Barry K."/>
            <person name="Battaglia E."/>
            <person name="Bayram O."/>
            <person name="Benocci T."/>
            <person name="Braus-Stromeyer S.A."/>
            <person name="Caldana C."/>
            <person name="Canovas D."/>
            <person name="Cerqueira G.C."/>
            <person name="Chen F."/>
            <person name="Chen W."/>
            <person name="Choi C."/>
            <person name="Clum A."/>
            <person name="Dos Santos R.A."/>
            <person name="Damasio A.R."/>
            <person name="Diallinas G."/>
            <person name="Emri T."/>
            <person name="Fekete E."/>
            <person name="Flipphi M."/>
            <person name="Freyberg S."/>
            <person name="Gallo A."/>
            <person name="Gournas C."/>
            <person name="Habgood R."/>
            <person name="Hainaut M."/>
            <person name="Harispe M.L."/>
            <person name="Henrissat B."/>
            <person name="Hilden K.S."/>
            <person name="Hope R."/>
            <person name="Hossain A."/>
            <person name="Karabika E."/>
            <person name="Karaffa L."/>
            <person name="Karanyi Z."/>
            <person name="Krasevec N."/>
            <person name="Kuo A."/>
            <person name="Kusch H."/>
            <person name="LaButti K."/>
            <person name="Lagendijk E.L."/>
            <person name="Lapidus A."/>
            <person name="Levasseur A."/>
            <person name="Lindquist E."/>
            <person name="Lipzen A."/>
            <person name="Logrieco A.F."/>
            <person name="MacCabe A."/>
            <person name="Maekelae M.R."/>
            <person name="Malavazi I."/>
            <person name="Melin P."/>
            <person name="Meyer V."/>
            <person name="Mielnichuk N."/>
            <person name="Miskei M."/>
            <person name="Molnar A.P."/>
            <person name="Mule G."/>
            <person name="Ngan C.Y."/>
            <person name="Orejas M."/>
            <person name="Orosz E."/>
            <person name="Ouedraogo J.P."/>
            <person name="Overkamp K.M."/>
            <person name="Park H.-S."/>
            <person name="Perrone G."/>
            <person name="Piumi F."/>
            <person name="Punt P.J."/>
            <person name="Ram A.F."/>
            <person name="Ramon A."/>
            <person name="Rauscher S."/>
            <person name="Record E."/>
            <person name="Riano-Pachon D.M."/>
            <person name="Robert V."/>
            <person name="Roehrig J."/>
            <person name="Ruller R."/>
            <person name="Salamov A."/>
            <person name="Salih N.S."/>
            <person name="Samson R.A."/>
            <person name="Sandor E."/>
            <person name="Sanguinetti M."/>
            <person name="Schuetze T."/>
            <person name="Sepcic K."/>
            <person name="Shelest E."/>
            <person name="Sherlock G."/>
            <person name="Sophianopoulou V."/>
            <person name="Squina F.M."/>
            <person name="Sun H."/>
            <person name="Susca A."/>
            <person name="Todd R.B."/>
            <person name="Tsang A."/>
            <person name="Unkles S.E."/>
            <person name="van de Wiele N."/>
            <person name="van Rossen-Uffink D."/>
            <person name="Oliveira J.V."/>
            <person name="Vesth T.C."/>
            <person name="Visser J."/>
            <person name="Yu J.-H."/>
            <person name="Zhou M."/>
            <person name="Andersen M.R."/>
            <person name="Archer D.B."/>
            <person name="Baker S.E."/>
            <person name="Benoit I."/>
            <person name="Brakhage A.A."/>
            <person name="Braus G.H."/>
            <person name="Fischer R."/>
            <person name="Frisvad J.C."/>
            <person name="Goldman G.H."/>
            <person name="Houbraken J."/>
            <person name="Oakley B."/>
            <person name="Pocsi I."/>
            <person name="Scazzocchio C."/>
            <person name="Seiboth B."/>
            <person name="vanKuyk P.A."/>
            <person name="Wortman J."/>
            <person name="Dyer P.S."/>
            <person name="Grigoriev I.V."/>
        </authorList>
    </citation>
    <scope>NUCLEOTIDE SEQUENCE [LARGE SCALE GENOMIC DNA]</scope>
    <source>
        <strain evidence="14">CBS 101740 / IMI 381727 / IBT 21946</strain>
    </source>
</reference>
<feature type="coiled-coil region" evidence="9">
    <location>
        <begin position="42"/>
        <end position="76"/>
    </location>
</feature>
<dbReference type="OMA" id="ENECACM"/>
<feature type="compositionally biased region" description="Basic and acidic residues" evidence="10">
    <location>
        <begin position="250"/>
        <end position="262"/>
    </location>
</feature>
<feature type="domain" description="Shugoshin N-terminal coiled-coil" evidence="12">
    <location>
        <begin position="20"/>
        <end position="64"/>
    </location>
</feature>
<proteinExistence type="inferred from homology"/>
<dbReference type="GO" id="GO:0045132">
    <property type="term" value="P:meiotic chromosome segregation"/>
    <property type="evidence" value="ECO:0007669"/>
    <property type="project" value="InterPro"/>
</dbReference>
<evidence type="ECO:0000256" key="6">
    <source>
        <dbReference type="ARBA" id="ARBA00023054"/>
    </source>
</evidence>
<dbReference type="InterPro" id="IPR011515">
    <property type="entry name" value="Shugoshin_C"/>
</dbReference>
<comment type="subcellular location">
    <subcellularLocation>
        <location evidence="1">Chromosome</location>
        <location evidence="1">Centromere</location>
    </subcellularLocation>
</comment>
<feature type="domain" description="Shugoshin C-terminal" evidence="11">
    <location>
        <begin position="457"/>
        <end position="479"/>
    </location>
</feature>
<feature type="compositionally biased region" description="Basic and acidic residues" evidence="10">
    <location>
        <begin position="127"/>
        <end position="147"/>
    </location>
</feature>
<dbReference type="STRING" id="767769.A0A1L9UQW6"/>
<feature type="compositionally biased region" description="Polar residues" evidence="10">
    <location>
        <begin position="190"/>
        <end position="204"/>
    </location>
</feature>
<evidence type="ECO:0000256" key="7">
    <source>
        <dbReference type="ARBA" id="ARBA00023306"/>
    </source>
</evidence>
<accession>A0A1L9UQW6</accession>
<evidence type="ECO:0000313" key="14">
    <source>
        <dbReference type="Proteomes" id="UP000184499"/>
    </source>
</evidence>
<dbReference type="GO" id="GO:0051301">
    <property type="term" value="P:cell division"/>
    <property type="evidence" value="ECO:0007669"/>
    <property type="project" value="UniProtKB-KW"/>
</dbReference>
<feature type="compositionally biased region" description="Basic residues" evidence="10">
    <location>
        <begin position="514"/>
        <end position="523"/>
    </location>
</feature>
<feature type="region of interest" description="Disordered" evidence="10">
    <location>
        <begin position="122"/>
        <end position="147"/>
    </location>
</feature>
<keyword evidence="7" id="KW-0131">Cell cycle</keyword>
<dbReference type="Pfam" id="PF07558">
    <property type="entry name" value="Shugoshin_N"/>
    <property type="match status" value="1"/>
</dbReference>
<feature type="compositionally biased region" description="Basic residues" evidence="10">
    <location>
        <begin position="270"/>
        <end position="279"/>
    </location>
</feature>
<gene>
    <name evidence="13" type="ORF">ASPBRDRAFT_64703</name>
</gene>
<evidence type="ECO:0000313" key="13">
    <source>
        <dbReference type="EMBL" id="OJJ74114.1"/>
    </source>
</evidence>
<feature type="compositionally biased region" description="Basic and acidic residues" evidence="10">
    <location>
        <begin position="413"/>
        <end position="426"/>
    </location>
</feature>
<feature type="region of interest" description="Disordered" evidence="10">
    <location>
        <begin position="181"/>
        <end position="204"/>
    </location>
</feature>
<feature type="compositionally biased region" description="Polar residues" evidence="10">
    <location>
        <begin position="344"/>
        <end position="357"/>
    </location>
</feature>